<evidence type="ECO:0000313" key="4">
    <source>
        <dbReference type="Proteomes" id="UP000636709"/>
    </source>
</evidence>
<dbReference type="Proteomes" id="UP000636709">
    <property type="component" value="Unassembled WGS sequence"/>
</dbReference>
<evidence type="ECO:0000256" key="1">
    <source>
        <dbReference type="SAM" id="MobiDB-lite"/>
    </source>
</evidence>
<keyword evidence="4" id="KW-1185">Reference proteome</keyword>
<dbReference type="Pfam" id="PF00560">
    <property type="entry name" value="LRR_1"/>
    <property type="match status" value="1"/>
</dbReference>
<accession>A0A834ZXI4</accession>
<dbReference type="OrthoDB" id="1939111at2759"/>
<dbReference type="SUPFAM" id="SSF52058">
    <property type="entry name" value="L domain-like"/>
    <property type="match status" value="1"/>
</dbReference>
<gene>
    <name evidence="3" type="ORF">HU200_066828</name>
</gene>
<feature type="signal peptide" evidence="2">
    <location>
        <begin position="1"/>
        <end position="24"/>
    </location>
</feature>
<name>A0A834ZXI4_9POAL</name>
<evidence type="ECO:0000256" key="2">
    <source>
        <dbReference type="SAM" id="SignalP"/>
    </source>
</evidence>
<feature type="region of interest" description="Disordered" evidence="1">
    <location>
        <begin position="103"/>
        <end position="148"/>
    </location>
</feature>
<dbReference type="AlphaFoldDB" id="A0A834ZXI4"/>
<dbReference type="EMBL" id="JACEFO010003185">
    <property type="protein sequence ID" value="KAF8643478.1"/>
    <property type="molecule type" value="Genomic_DNA"/>
</dbReference>
<keyword evidence="2" id="KW-0732">Signal</keyword>
<feature type="chain" id="PRO_5032924462" evidence="2">
    <location>
        <begin position="25"/>
        <end position="442"/>
    </location>
</feature>
<dbReference type="InterPro" id="IPR052592">
    <property type="entry name" value="LRR-RLK"/>
</dbReference>
<feature type="compositionally biased region" description="Low complexity" evidence="1">
    <location>
        <begin position="106"/>
        <end position="121"/>
    </location>
</feature>
<dbReference type="Gene3D" id="3.80.10.10">
    <property type="entry name" value="Ribonuclease Inhibitor"/>
    <property type="match status" value="2"/>
</dbReference>
<dbReference type="InterPro" id="IPR001611">
    <property type="entry name" value="Leu-rich_rpt"/>
</dbReference>
<reference evidence="3" key="1">
    <citation type="submission" date="2020-07" db="EMBL/GenBank/DDBJ databases">
        <title>Genome sequence and genetic diversity analysis of an under-domesticated orphan crop, white fonio (Digitaria exilis).</title>
        <authorList>
            <person name="Bennetzen J.L."/>
            <person name="Chen S."/>
            <person name="Ma X."/>
            <person name="Wang X."/>
            <person name="Yssel A.E.J."/>
            <person name="Chaluvadi S.R."/>
            <person name="Johnson M."/>
            <person name="Gangashetty P."/>
            <person name="Hamidou F."/>
            <person name="Sanogo M.D."/>
            <person name="Zwaenepoel A."/>
            <person name="Wallace J."/>
            <person name="Van De Peer Y."/>
            <person name="Van Deynze A."/>
        </authorList>
    </citation>
    <scope>NUCLEOTIDE SEQUENCE</scope>
    <source>
        <tissue evidence="3">Leaves</tissue>
    </source>
</reference>
<comment type="caution">
    <text evidence="3">The sequence shown here is derived from an EMBL/GenBank/DDBJ whole genome shotgun (WGS) entry which is preliminary data.</text>
</comment>
<feature type="compositionally biased region" description="Low complexity" evidence="1">
    <location>
        <begin position="138"/>
        <end position="148"/>
    </location>
</feature>
<dbReference type="InterPro" id="IPR032675">
    <property type="entry name" value="LRR_dom_sf"/>
</dbReference>
<protein>
    <submittedName>
        <fullName evidence="3">Uncharacterized protein</fullName>
    </submittedName>
</protein>
<organism evidence="3 4">
    <name type="scientific">Digitaria exilis</name>
    <dbReference type="NCBI Taxonomy" id="1010633"/>
    <lineage>
        <taxon>Eukaryota</taxon>
        <taxon>Viridiplantae</taxon>
        <taxon>Streptophyta</taxon>
        <taxon>Embryophyta</taxon>
        <taxon>Tracheophyta</taxon>
        <taxon>Spermatophyta</taxon>
        <taxon>Magnoliopsida</taxon>
        <taxon>Liliopsida</taxon>
        <taxon>Poales</taxon>
        <taxon>Poaceae</taxon>
        <taxon>PACMAD clade</taxon>
        <taxon>Panicoideae</taxon>
        <taxon>Panicodae</taxon>
        <taxon>Paniceae</taxon>
        <taxon>Anthephorinae</taxon>
        <taxon>Digitaria</taxon>
    </lineage>
</organism>
<proteinExistence type="predicted"/>
<dbReference type="PANTHER" id="PTHR48054">
    <property type="entry name" value="RECEPTOR KINASE-LIKE PROTEIN XA21"/>
    <property type="match status" value="1"/>
</dbReference>
<dbReference type="PANTHER" id="PTHR48054:SF47">
    <property type="entry name" value="OS06G0179800 PROTEIN"/>
    <property type="match status" value="1"/>
</dbReference>
<evidence type="ECO:0000313" key="3">
    <source>
        <dbReference type="EMBL" id="KAF8643478.1"/>
    </source>
</evidence>
<sequence>MAAIRLRLLLAFLPLLFQTTATSSSSDAEHLLAARSALFDPSDALAGLGLRPPLTVPLGSRFLRQELHHRRYGLDLSSSSSAAAPGGALLLAVPGAPRPLRERVRGPAAGMPRRAPGAHAPQPRREQLLRRGSGGVGRRVPVAPRAEPGPNLLSGDFPAFLANITTLQEFSLAYNRFAPSPLPESLGDLADLRVLFVATAPSTVSSLLHWKAKESRQSDLSTNAIGGEIPPSIGNLSSLEQIELFANQLSGSIRWGLEASRSSVHWNISMNQLHWEIPRTCAIPVELGHAGHWDFGKLKKLSQLYLSDNHLSGNVPPELGEIIEMNTLDLSNNELSRKYKMNAAELDDGKSNWVLTSYHRVDFSEKDIVNSLDENNVIGQGGAGKVYKTLAEQFKDEMCKVLKIALLCVSNLPTRRPPMRAVVKMLLEVKEENKLKVEPLAT</sequence>